<dbReference type="PROSITE" id="PS51999">
    <property type="entry name" value="ZF_GRF"/>
    <property type="match status" value="1"/>
</dbReference>
<sequence>MAPVKVLNVAEKPSVAKEISAILSGGNRAPRRRQGGSDYNPIWEFGCQIRGELVDMVFTSVRGHLLEMEFVEPYCKNWHACRPGDLFTIPVEKKVGKDKEGLERCLKSEARACQRLILWLDCDLEGENIAFEVMDVCRAANSRLRVERARFSALIPREIWHALEHLVEPNVYQSEAVNARMEIDLRIGAAFTRFQTLKLQGKFDGVEDSIISYGPCQFPTMGFVVDRYKAIESFQREEFWRIQMAYRGARENGDEGPQGFTRFQWKRERLFDEAACAVLYVMVVEAKEARVTYVNAAPATRDRPLPLSTVELQKKASRFFNMSSDVCMHVAEELYTKGFISYPRTETESFSRDADLRSLIAEQGRHPAWGAFARELVGGGEEEGGQHGRDSGAGKFRFPRKGSKDDQAHPPIHPTKLAAPQELKGTDEQKVYELVVRHFLACCSDDAKGKRTKVTVEMGGEEFTATGIVILERNWLDVYNGWEKWHASTLPANVLQVGAAFVPTSLTLETGRTQPPPLLSEADLISRMDEKGIGTDATIAQHIKTILQRKYVTTTDQGGGGDDGGGGLQRRFQPTNLGLGLVEGYEEIGYQLTKPELRAEMERECKRVARGERGRTEMVQACLLKMKECFEDCQNQWERLPEAVGKYLRRYGQGGGREGGGGGGTIRTMQAGFSQCGHCQGRMDLRRDKSVLFLACETCAASHLLPHSRKGTSRPSTLTPPVLCPLCGFEALLITPEGGGREGGQGDERVPPPYHMCPWCYHHPPASGTAMDNFRCANCTGVLDRGLEGRENDGGGGVRGPCPLARAVLDADKAVLSCRGCKGRHSMTLRKNERGLMLGCQGFPACKGTIYFWGAVREVRVLDNRFCEECRKGGGGRGGVRQKGQVALLQFQFYPRKVPPGTPEVYTACVLCDPLLREHCRYRFSPETLASSACKGRGIEGGRGRGSVGAGAMEAAPFQPLPPPPLPSAVGEGAPGGAWRRRDENRPPILPLSPSSPMNGGGEKEGPWARKRARESDLGKGTRGIGGGGHAPSCHCGQAAKVLIVRKEGPNMGKEFYGCGIGQRAQGGCGFFQWADDVGGGGSEVPPPGRGAPDMGWNGTRTGNRDEVNGENLTGGGWKRSSTSSLAGGGWQSASRGGGRGAGRGRRGRGGASGGKKAKVSHEMDW</sequence>
<dbReference type="PANTHER" id="PTHR11390">
    <property type="entry name" value="PROKARYOTIC DNA TOPOISOMERASE"/>
    <property type="match status" value="1"/>
</dbReference>
<dbReference type="InterPro" id="IPR003602">
    <property type="entry name" value="Topo_IA_DNA-bd_dom"/>
</dbReference>
<dbReference type="GO" id="GO:0006281">
    <property type="term" value="P:DNA repair"/>
    <property type="evidence" value="ECO:0007669"/>
    <property type="project" value="TreeGrafter"/>
</dbReference>
<evidence type="ECO:0000256" key="6">
    <source>
        <dbReference type="ARBA" id="ARBA00022833"/>
    </source>
</evidence>
<dbReference type="InterPro" id="IPR003601">
    <property type="entry name" value="Topo_IA_2"/>
</dbReference>
<feature type="domain" description="Topo IA-type catalytic" evidence="15">
    <location>
        <begin position="170"/>
        <end position="630"/>
    </location>
</feature>
<dbReference type="OrthoDB" id="430051at2759"/>
<evidence type="ECO:0000256" key="2">
    <source>
        <dbReference type="ARBA" id="ARBA00009446"/>
    </source>
</evidence>
<protein>
    <recommendedName>
        <fullName evidence="3 11">DNA topoisomerase</fullName>
        <ecNumber evidence="3 11">5.6.2.1</ecNumber>
    </recommendedName>
</protein>
<comment type="similarity">
    <text evidence="2 11">Belongs to the type IA topoisomerase family.</text>
</comment>
<dbReference type="Gene3D" id="2.70.20.10">
    <property type="entry name" value="Topoisomerase I, domain 3"/>
    <property type="match status" value="1"/>
</dbReference>
<dbReference type="CDD" id="cd00186">
    <property type="entry name" value="TOP1Ac"/>
    <property type="match status" value="1"/>
</dbReference>
<dbReference type="GO" id="GO:0003917">
    <property type="term" value="F:DNA topoisomerase type I (single strand cut, ATP-independent) activity"/>
    <property type="evidence" value="ECO:0007669"/>
    <property type="project" value="UniProtKB-EC"/>
</dbReference>
<name>A0A4D9CZ97_9STRA</name>
<dbReference type="InterPro" id="IPR023405">
    <property type="entry name" value="Topo_IA_core_domain"/>
</dbReference>
<evidence type="ECO:0000259" key="14">
    <source>
        <dbReference type="PROSITE" id="PS51999"/>
    </source>
</evidence>
<dbReference type="GO" id="GO:0006265">
    <property type="term" value="P:DNA topological change"/>
    <property type="evidence" value="ECO:0007669"/>
    <property type="project" value="InterPro"/>
</dbReference>
<reference evidence="16 17" key="1">
    <citation type="submission" date="2019-01" db="EMBL/GenBank/DDBJ databases">
        <title>Nuclear Genome Assembly of the Microalgal Biofuel strain Nannochloropsis salina CCMP1776.</title>
        <authorList>
            <person name="Hovde B."/>
        </authorList>
    </citation>
    <scope>NUCLEOTIDE SEQUENCE [LARGE SCALE GENOMIC DNA]</scope>
    <source>
        <strain evidence="16 17">CCMP1776</strain>
    </source>
</reference>
<evidence type="ECO:0000256" key="10">
    <source>
        <dbReference type="PROSITE-ProRule" id="PRU01343"/>
    </source>
</evidence>
<dbReference type="InterPro" id="IPR013825">
    <property type="entry name" value="Topo_IA_cen_sub2"/>
</dbReference>
<feature type="region of interest" description="Disordered" evidence="12">
    <location>
        <begin position="958"/>
        <end position="1032"/>
    </location>
</feature>
<feature type="domain" description="Toprim" evidence="13">
    <location>
        <begin position="5"/>
        <end position="152"/>
    </location>
</feature>
<dbReference type="SUPFAM" id="SSF56712">
    <property type="entry name" value="Prokaryotic type I DNA topoisomerase"/>
    <property type="match status" value="1"/>
</dbReference>
<dbReference type="AlphaFoldDB" id="A0A4D9CZ97"/>
<keyword evidence="6" id="KW-0862">Zinc</keyword>
<comment type="caution">
    <text evidence="16">The sequence shown here is derived from an EMBL/GenBank/DDBJ whole genome shotgun (WGS) entry which is preliminary data.</text>
</comment>
<evidence type="ECO:0000256" key="1">
    <source>
        <dbReference type="ARBA" id="ARBA00000213"/>
    </source>
</evidence>
<evidence type="ECO:0000256" key="11">
    <source>
        <dbReference type="RuleBase" id="RU362092"/>
    </source>
</evidence>
<feature type="compositionally biased region" description="Gly residues" evidence="12">
    <location>
        <begin position="1021"/>
        <end position="1030"/>
    </location>
</feature>
<dbReference type="Pfam" id="PF06839">
    <property type="entry name" value="Zn_ribbon_GRF"/>
    <property type="match status" value="1"/>
</dbReference>
<keyword evidence="4" id="KW-0479">Metal-binding</keyword>
<evidence type="ECO:0000256" key="12">
    <source>
        <dbReference type="SAM" id="MobiDB-lite"/>
    </source>
</evidence>
<dbReference type="InterPro" id="IPR006171">
    <property type="entry name" value="TOPRIM_dom"/>
</dbReference>
<dbReference type="Gene3D" id="1.10.460.10">
    <property type="entry name" value="Topoisomerase I, domain 2"/>
    <property type="match status" value="1"/>
</dbReference>
<dbReference type="FunFam" id="1.10.290.10:FF:000001">
    <property type="entry name" value="DNA topoisomerase"/>
    <property type="match status" value="1"/>
</dbReference>
<feature type="domain" description="GRF-type" evidence="14">
    <location>
        <begin position="1034"/>
        <end position="1078"/>
    </location>
</feature>
<comment type="catalytic activity">
    <reaction evidence="1 11">
        <text>ATP-independent breakage of single-stranded DNA, followed by passage and rejoining.</text>
        <dbReference type="EC" id="5.6.2.1"/>
    </reaction>
</comment>
<organism evidence="16 17">
    <name type="scientific">Nannochloropsis salina CCMP1776</name>
    <dbReference type="NCBI Taxonomy" id="1027361"/>
    <lineage>
        <taxon>Eukaryota</taxon>
        <taxon>Sar</taxon>
        <taxon>Stramenopiles</taxon>
        <taxon>Ochrophyta</taxon>
        <taxon>Eustigmatophyceae</taxon>
        <taxon>Eustigmatales</taxon>
        <taxon>Monodopsidaceae</taxon>
        <taxon>Microchloropsis</taxon>
        <taxon>Microchloropsis salina</taxon>
    </lineage>
</organism>
<dbReference type="InterPro" id="IPR010666">
    <property type="entry name" value="Znf_GRF"/>
</dbReference>
<feature type="region of interest" description="Disordered" evidence="12">
    <location>
        <begin position="1079"/>
        <end position="1166"/>
    </location>
</feature>
<keyword evidence="7 11" id="KW-0799">Topoisomerase</keyword>
<gene>
    <name evidence="16" type="ORF">NSK_007086</name>
</gene>
<dbReference type="EC" id="5.6.2.1" evidence="3 11"/>
<dbReference type="InterPro" id="IPR013497">
    <property type="entry name" value="Topo_IA_cen"/>
</dbReference>
<feature type="region of interest" description="Disordered" evidence="12">
    <location>
        <begin position="379"/>
        <end position="423"/>
    </location>
</feature>
<keyword evidence="9 11" id="KW-0413">Isomerase</keyword>
<evidence type="ECO:0000259" key="15">
    <source>
        <dbReference type="PROSITE" id="PS52039"/>
    </source>
</evidence>
<dbReference type="EMBL" id="SDOX01000122">
    <property type="protein sequence ID" value="TFJ81839.1"/>
    <property type="molecule type" value="Genomic_DNA"/>
</dbReference>
<accession>A0A4D9CZ97</accession>
<dbReference type="SMART" id="SM00436">
    <property type="entry name" value="TOP1Bc"/>
    <property type="match status" value="1"/>
</dbReference>
<evidence type="ECO:0000256" key="3">
    <source>
        <dbReference type="ARBA" id="ARBA00012891"/>
    </source>
</evidence>
<evidence type="ECO:0000256" key="9">
    <source>
        <dbReference type="ARBA" id="ARBA00023235"/>
    </source>
</evidence>
<dbReference type="GO" id="GO:0006310">
    <property type="term" value="P:DNA recombination"/>
    <property type="evidence" value="ECO:0007669"/>
    <property type="project" value="TreeGrafter"/>
</dbReference>
<dbReference type="InterPro" id="IPR013824">
    <property type="entry name" value="Topo_IA_cen_sub1"/>
</dbReference>
<dbReference type="PRINTS" id="PR00417">
    <property type="entry name" value="PRTPISMRASEI"/>
</dbReference>
<dbReference type="InterPro" id="IPR013826">
    <property type="entry name" value="Topo_IA_cen_sub3"/>
</dbReference>
<proteinExistence type="inferred from homology"/>
<evidence type="ECO:0000256" key="8">
    <source>
        <dbReference type="ARBA" id="ARBA00023125"/>
    </source>
</evidence>
<evidence type="ECO:0000256" key="4">
    <source>
        <dbReference type="ARBA" id="ARBA00022723"/>
    </source>
</evidence>
<dbReference type="GO" id="GO:0031422">
    <property type="term" value="C:RecQ family helicase-topoisomerase III complex"/>
    <property type="evidence" value="ECO:0007669"/>
    <property type="project" value="TreeGrafter"/>
</dbReference>
<dbReference type="PANTHER" id="PTHR11390:SF21">
    <property type="entry name" value="DNA TOPOISOMERASE 3-ALPHA"/>
    <property type="match status" value="1"/>
</dbReference>
<evidence type="ECO:0000313" key="16">
    <source>
        <dbReference type="EMBL" id="TFJ81839.1"/>
    </source>
</evidence>
<dbReference type="GO" id="GO:0003677">
    <property type="term" value="F:DNA binding"/>
    <property type="evidence" value="ECO:0007669"/>
    <property type="project" value="UniProtKB-KW"/>
</dbReference>
<dbReference type="Pfam" id="PF01751">
    <property type="entry name" value="Toprim"/>
    <property type="match status" value="1"/>
</dbReference>
<evidence type="ECO:0000313" key="17">
    <source>
        <dbReference type="Proteomes" id="UP000355283"/>
    </source>
</evidence>
<dbReference type="GO" id="GO:0005634">
    <property type="term" value="C:nucleus"/>
    <property type="evidence" value="ECO:0007669"/>
    <property type="project" value="TreeGrafter"/>
</dbReference>
<evidence type="ECO:0000256" key="5">
    <source>
        <dbReference type="ARBA" id="ARBA00022771"/>
    </source>
</evidence>
<dbReference type="SMART" id="SM00437">
    <property type="entry name" value="TOP1Ac"/>
    <property type="match status" value="1"/>
</dbReference>
<dbReference type="PROSITE" id="PS52039">
    <property type="entry name" value="TOPO_IA_2"/>
    <property type="match status" value="1"/>
</dbReference>
<dbReference type="InterPro" id="IPR034144">
    <property type="entry name" value="TOPRIM_TopoIII"/>
</dbReference>
<keyword evidence="17" id="KW-1185">Reference proteome</keyword>
<dbReference type="CDD" id="cd03362">
    <property type="entry name" value="TOPRIM_TopoIA_TopoIII"/>
    <property type="match status" value="1"/>
</dbReference>
<dbReference type="Pfam" id="PF01131">
    <property type="entry name" value="Topoisom_bac"/>
    <property type="match status" value="1"/>
</dbReference>
<feature type="compositionally biased region" description="Basic and acidic residues" evidence="12">
    <location>
        <begin position="1002"/>
        <end position="1020"/>
    </location>
</feature>
<comment type="function">
    <text evidence="11">Introduces a single-strand break via transesterification at a target site in duplex DNA. Releases the supercoiling and torsional tension of DNA introduced during the DNA replication and transcription by transiently cleaving and rejoining one strand of the DNA duplex. The scissile phosphodiester is attacked by the catalytic tyrosine of the enzyme, resulting in the formation of a DNA-(5'-phosphotyrosyl)-enzyme intermediate and the expulsion of a 3'-OH DNA strand.</text>
</comment>
<dbReference type="Proteomes" id="UP000355283">
    <property type="component" value="Unassembled WGS sequence"/>
</dbReference>
<keyword evidence="5 10" id="KW-0863">Zinc-finger</keyword>
<dbReference type="GO" id="GO:0008270">
    <property type="term" value="F:zinc ion binding"/>
    <property type="evidence" value="ECO:0007669"/>
    <property type="project" value="UniProtKB-KW"/>
</dbReference>
<feature type="compositionally biased region" description="Gly residues" evidence="12">
    <location>
        <begin position="1127"/>
        <end position="1142"/>
    </location>
</feature>
<dbReference type="Gene3D" id="3.40.50.140">
    <property type="match status" value="1"/>
</dbReference>
<dbReference type="PROSITE" id="PS00396">
    <property type="entry name" value="TOPO_IA_1"/>
    <property type="match status" value="1"/>
</dbReference>
<keyword evidence="8 11" id="KW-0238">DNA-binding</keyword>
<dbReference type="SMART" id="SM00493">
    <property type="entry name" value="TOPRIM"/>
    <property type="match status" value="1"/>
</dbReference>
<dbReference type="PROSITE" id="PS50880">
    <property type="entry name" value="TOPRIM"/>
    <property type="match status" value="1"/>
</dbReference>
<dbReference type="Gene3D" id="1.10.290.10">
    <property type="entry name" value="Topoisomerase I, domain 4"/>
    <property type="match status" value="1"/>
</dbReference>
<dbReference type="FunFam" id="3.40.50.140:FF:000003">
    <property type="entry name" value="DNA topoisomerase"/>
    <property type="match status" value="1"/>
</dbReference>
<evidence type="ECO:0000256" key="7">
    <source>
        <dbReference type="ARBA" id="ARBA00023029"/>
    </source>
</evidence>
<evidence type="ECO:0000259" key="13">
    <source>
        <dbReference type="PROSITE" id="PS50880"/>
    </source>
</evidence>
<dbReference type="InterPro" id="IPR000380">
    <property type="entry name" value="Topo_IA"/>
</dbReference>
<dbReference type="InterPro" id="IPR023406">
    <property type="entry name" value="Topo_IA_AS"/>
</dbReference>